<accession>A0A316WMV8</accession>
<protein>
    <submittedName>
        <fullName evidence="1">GxxExxY protein</fullName>
    </submittedName>
</protein>
<comment type="caution">
    <text evidence="1">The sequence shown here is derived from an EMBL/GenBank/DDBJ whole genome shotgun (WGS) entry which is preliminary data.</text>
</comment>
<dbReference type="EMBL" id="PPEG02000003">
    <property type="protein sequence ID" value="PWN62469.1"/>
    <property type="molecule type" value="Genomic_DNA"/>
</dbReference>
<proteinExistence type="predicted"/>
<dbReference type="NCBIfam" id="TIGR04256">
    <property type="entry name" value="GxxExxY"/>
    <property type="match status" value="1"/>
</dbReference>
<organism evidence="1 2">
    <name type="scientific">Chryseobacterium viscerum</name>
    <dbReference type="NCBI Taxonomy" id="1037377"/>
    <lineage>
        <taxon>Bacteria</taxon>
        <taxon>Pseudomonadati</taxon>
        <taxon>Bacteroidota</taxon>
        <taxon>Flavobacteriia</taxon>
        <taxon>Flavobacteriales</taxon>
        <taxon>Weeksellaceae</taxon>
        <taxon>Chryseobacterium group</taxon>
        <taxon>Chryseobacterium</taxon>
    </lineage>
</organism>
<gene>
    <name evidence="1" type="ORF">C1634_006720</name>
</gene>
<evidence type="ECO:0000313" key="1">
    <source>
        <dbReference type="EMBL" id="PWN62469.1"/>
    </source>
</evidence>
<dbReference type="AlphaFoldDB" id="A0A316WMV8"/>
<dbReference type="InterPro" id="IPR026350">
    <property type="entry name" value="GxxExxY"/>
</dbReference>
<dbReference type="Proteomes" id="UP000236413">
    <property type="component" value="Unassembled WGS sequence"/>
</dbReference>
<evidence type="ECO:0000313" key="2">
    <source>
        <dbReference type="Proteomes" id="UP000236413"/>
    </source>
</evidence>
<reference evidence="1 2" key="1">
    <citation type="submission" date="2018-04" db="EMBL/GenBank/DDBJ databases">
        <title>Chryseobacterium oncorhynchi 701B-08T from rainbow trout, and Chryseobacterium viscerum 687B-08T from diseased fish.</title>
        <authorList>
            <person name="Jeong J.-J."/>
            <person name="Lee Y.J."/>
            <person name="Pathiraja D."/>
            <person name="Park B."/>
            <person name="Choi I.-G."/>
            <person name="Kim K.D."/>
        </authorList>
    </citation>
    <scope>NUCLEOTIDE SEQUENCE [LARGE SCALE GENOMIC DNA]</scope>
    <source>
        <strain evidence="1 2">687B-08</strain>
    </source>
</reference>
<dbReference type="RefSeq" id="WP_103234401.1">
    <property type="nucleotide sequence ID" value="NZ_PPEG02000003.1"/>
</dbReference>
<name>A0A316WMV8_9FLAO</name>
<sequence>MTENELSYKIIGAAIEVHKNLGVGLLENAYETALAYELKMLGLNVKQQLSLPLTYKEVYIENAYRIDLIVEEKVIVEVKSVVELHPIFHSQVLTYLKQTHIKLGLLINFNNELIKYGIHRIVNKIIDE</sequence>
<dbReference type="Pfam" id="PF13366">
    <property type="entry name" value="PDDEXK_3"/>
    <property type="match status" value="1"/>
</dbReference>